<evidence type="ECO:0000313" key="2">
    <source>
        <dbReference type="Proteomes" id="UP000182635"/>
    </source>
</evidence>
<gene>
    <name evidence="1" type="ORF">SAMN02910432_01108</name>
</gene>
<evidence type="ECO:0000313" key="1">
    <source>
        <dbReference type="EMBL" id="SFG37301.1"/>
    </source>
</evidence>
<dbReference type="EMBL" id="FOPI01000015">
    <property type="protein sequence ID" value="SFG37301.1"/>
    <property type="molecule type" value="Genomic_DNA"/>
</dbReference>
<proteinExistence type="predicted"/>
<accession>A0A1I2RHH3</accession>
<name>A0A1I2RHH3_9LACO</name>
<dbReference type="Proteomes" id="UP000182635">
    <property type="component" value="Unassembled WGS sequence"/>
</dbReference>
<dbReference type="AlphaFoldDB" id="A0A1I2RHH3"/>
<organism evidence="1 2">
    <name type="scientific">Ligilactobacillus ruminis DSM 20403 = NBRC 102161</name>
    <dbReference type="NCBI Taxonomy" id="1423798"/>
    <lineage>
        <taxon>Bacteria</taxon>
        <taxon>Bacillati</taxon>
        <taxon>Bacillota</taxon>
        <taxon>Bacilli</taxon>
        <taxon>Lactobacillales</taxon>
        <taxon>Lactobacillaceae</taxon>
        <taxon>Ligilactobacillus</taxon>
    </lineage>
</organism>
<sequence length="73" mass="8253">MATFLDILLLALIVATIGNLISNFKRKKTGLPEHELLQKPCLFFRISSCDSAFLSTLTIFAVQKRSRNKSRLL</sequence>
<protein>
    <submittedName>
        <fullName evidence="1">Uncharacterized protein</fullName>
    </submittedName>
</protein>
<reference evidence="2" key="1">
    <citation type="submission" date="2016-10" db="EMBL/GenBank/DDBJ databases">
        <authorList>
            <person name="Varghese N."/>
            <person name="Submissions S."/>
        </authorList>
    </citation>
    <scope>NUCLEOTIDE SEQUENCE [LARGE SCALE GENOMIC DNA]</scope>
    <source>
        <strain evidence="2">DSM 20403</strain>
    </source>
</reference>